<reference evidence="2" key="1">
    <citation type="submission" date="2012-04" db="EMBL/GenBank/DDBJ databases">
        <title>Finished genome of Dactylococcopsis salina PCC 8305.</title>
        <authorList>
            <consortium name="US DOE Joint Genome Institute"/>
            <person name="Gugger M."/>
            <person name="Coursin T."/>
            <person name="Rippka R."/>
            <person name="Tandeau De Marsac N."/>
            <person name="Huntemann M."/>
            <person name="Wei C.-L."/>
            <person name="Han J."/>
            <person name="Detter J.C."/>
            <person name="Han C."/>
            <person name="Tapia R."/>
            <person name="Daligault H."/>
            <person name="Chen A."/>
            <person name="Krypides N."/>
            <person name="Mavromatis K."/>
            <person name="Markowitz V."/>
            <person name="Szeto E."/>
            <person name="Ivanova N."/>
            <person name="Ovchinnikova G."/>
            <person name="Pagani I."/>
            <person name="Pati A."/>
            <person name="Goodwin L."/>
            <person name="Peters L."/>
            <person name="Pitluck S."/>
            <person name="Woyke T."/>
            <person name="Kerfeld C."/>
        </authorList>
    </citation>
    <scope>NUCLEOTIDE SEQUENCE [LARGE SCALE GENOMIC DNA]</scope>
    <source>
        <strain evidence="2">PCC 8305</strain>
    </source>
</reference>
<sequence length="145" mass="15952">MDLPSFLWLWKIAAWSMGLSVTAYGILATTGIGMSYLRAKKSPRPQWLRPLHYTIGIILVSLVILLLSIGLVGTIGEYGSLGHSPHLIAGLTVVGLVLISAVSATRISAKRPWWRQVHVITNAILFLALAFVSWTGWDVVQKYLN</sequence>
<feature type="transmembrane region" description="Helical" evidence="1">
    <location>
        <begin position="87"/>
        <end position="107"/>
    </location>
</feature>
<evidence type="ECO:0000313" key="3">
    <source>
        <dbReference type="Proteomes" id="UP000010482"/>
    </source>
</evidence>
<dbReference type="OrthoDB" id="465212at2"/>
<dbReference type="PATRIC" id="fig|13035.3.peg.1617"/>
<feature type="transmembrane region" description="Helical" evidence="1">
    <location>
        <begin position="119"/>
        <end position="137"/>
    </location>
</feature>
<dbReference type="EMBL" id="CP003944">
    <property type="protein sequence ID" value="AFZ50131.1"/>
    <property type="molecule type" value="Genomic_DNA"/>
</dbReference>
<keyword evidence="1" id="KW-1133">Transmembrane helix</keyword>
<organism evidence="2 3">
    <name type="scientific">Dactylococcopsis salina (strain PCC 8305)</name>
    <name type="common">Myxobactron salinum</name>
    <dbReference type="NCBI Taxonomy" id="13035"/>
    <lineage>
        <taxon>Bacteria</taxon>
        <taxon>Bacillati</taxon>
        <taxon>Cyanobacteriota</taxon>
        <taxon>Cyanophyceae</taxon>
        <taxon>Nodosilineales</taxon>
        <taxon>Cymatolegaceae</taxon>
        <taxon>Dactylococcopsis</taxon>
    </lineage>
</organism>
<feature type="transmembrane region" description="Helical" evidence="1">
    <location>
        <begin position="12"/>
        <end position="39"/>
    </location>
</feature>
<keyword evidence="1" id="KW-0812">Transmembrane</keyword>
<gene>
    <name evidence="2" type="ORF">Dacsa_1444</name>
</gene>
<dbReference type="eggNOG" id="ENOG50316M1">
    <property type="taxonomic scope" value="Bacteria"/>
</dbReference>
<dbReference type="HOGENOM" id="CLU_1794121_0_0_3"/>
<dbReference type="AlphaFoldDB" id="K9YT64"/>
<dbReference type="InterPro" id="IPR025067">
    <property type="entry name" value="DUF4079"/>
</dbReference>
<name>K9YT64_DACS8</name>
<keyword evidence="3" id="KW-1185">Reference proteome</keyword>
<dbReference type="KEGG" id="dsl:Dacsa_1444"/>
<feature type="transmembrane region" description="Helical" evidence="1">
    <location>
        <begin position="51"/>
        <end position="75"/>
    </location>
</feature>
<dbReference type="Pfam" id="PF13301">
    <property type="entry name" value="DUF4079"/>
    <property type="match status" value="1"/>
</dbReference>
<proteinExistence type="predicted"/>
<protein>
    <recommendedName>
        <fullName evidence="4">DUF4079 domain-containing protein</fullName>
    </recommendedName>
</protein>
<dbReference type="RefSeq" id="WP_015229135.1">
    <property type="nucleotide sequence ID" value="NC_019780.1"/>
</dbReference>
<evidence type="ECO:0008006" key="4">
    <source>
        <dbReference type="Google" id="ProtNLM"/>
    </source>
</evidence>
<dbReference type="STRING" id="13035.Dacsa_1444"/>
<evidence type="ECO:0000313" key="2">
    <source>
        <dbReference type="EMBL" id="AFZ50131.1"/>
    </source>
</evidence>
<accession>K9YT64</accession>
<keyword evidence="1" id="KW-0472">Membrane</keyword>
<dbReference type="Proteomes" id="UP000010482">
    <property type="component" value="Chromosome"/>
</dbReference>
<evidence type="ECO:0000256" key="1">
    <source>
        <dbReference type="SAM" id="Phobius"/>
    </source>
</evidence>